<dbReference type="GeneID" id="48275543"/>
<dbReference type="InterPro" id="IPR016181">
    <property type="entry name" value="Acyl_CoA_acyltransferase"/>
</dbReference>
<protein>
    <submittedName>
        <fullName evidence="2">GNAT family N-acetyltransferase</fullName>
    </submittedName>
    <submittedName>
        <fullName evidence="3">Protein involved in cellulose biosynthesis (CelD)</fullName>
    </submittedName>
</protein>
<keyword evidence="2" id="KW-0808">Transferase</keyword>
<dbReference type="GO" id="GO:0016740">
    <property type="term" value="F:transferase activity"/>
    <property type="evidence" value="ECO:0007669"/>
    <property type="project" value="UniProtKB-KW"/>
</dbReference>
<reference evidence="2 4" key="1">
    <citation type="submission" date="2017-03" db="EMBL/GenBank/DDBJ databases">
        <title>The whole genome sequencing and assembly of Lysinibacillus sphaericus DSM 28T strain.</title>
        <authorList>
            <person name="Lee Y.-J."/>
            <person name="Yi H."/>
            <person name="Bahn Y.-S."/>
            <person name="Kim J.F."/>
            <person name="Lee D.-W."/>
        </authorList>
    </citation>
    <scope>NUCLEOTIDE SEQUENCE [LARGE SCALE GENOMIC DNA]</scope>
    <source>
        <strain evidence="2 4">DSM 28</strain>
    </source>
</reference>
<dbReference type="EMBL" id="UFSZ01000001">
    <property type="protein sequence ID" value="SUV18597.1"/>
    <property type="molecule type" value="Genomic_DNA"/>
</dbReference>
<dbReference type="Proteomes" id="UP000255295">
    <property type="component" value="Unassembled WGS sequence"/>
</dbReference>
<proteinExistence type="predicted"/>
<name>A0A2S0JX02_LYSSH</name>
<dbReference type="SUPFAM" id="SSF55729">
    <property type="entry name" value="Acyl-CoA N-acyltransferases (Nat)"/>
    <property type="match status" value="1"/>
</dbReference>
<evidence type="ECO:0000313" key="2">
    <source>
        <dbReference type="EMBL" id="AVK95673.1"/>
    </source>
</evidence>
<dbReference type="EMBL" id="CP019980">
    <property type="protein sequence ID" value="AVK95673.1"/>
    <property type="molecule type" value="Genomic_DNA"/>
</dbReference>
<evidence type="ECO:0000313" key="5">
    <source>
        <dbReference type="Proteomes" id="UP000255295"/>
    </source>
</evidence>
<evidence type="ECO:0000313" key="3">
    <source>
        <dbReference type="EMBL" id="SUV18597.1"/>
    </source>
</evidence>
<dbReference type="AlphaFoldDB" id="A0A2S0JX02"/>
<dbReference type="Pfam" id="PF13480">
    <property type="entry name" value="Acetyltransf_6"/>
    <property type="match status" value="1"/>
</dbReference>
<feature type="domain" description="BioF2-like acetyltransferase" evidence="1">
    <location>
        <begin position="174"/>
        <end position="313"/>
    </location>
</feature>
<organism evidence="2 4">
    <name type="scientific">Lysinibacillus sphaericus</name>
    <name type="common">Bacillus sphaericus</name>
    <dbReference type="NCBI Taxonomy" id="1421"/>
    <lineage>
        <taxon>Bacteria</taxon>
        <taxon>Bacillati</taxon>
        <taxon>Bacillota</taxon>
        <taxon>Bacilli</taxon>
        <taxon>Bacillales</taxon>
        <taxon>Bacillaceae</taxon>
        <taxon>Lysinibacillus</taxon>
    </lineage>
</organism>
<reference evidence="3 5" key="2">
    <citation type="submission" date="2018-06" db="EMBL/GenBank/DDBJ databases">
        <authorList>
            <consortium name="Pathogen Informatics"/>
            <person name="Doyle S."/>
        </authorList>
    </citation>
    <scope>NUCLEOTIDE SEQUENCE [LARGE SCALE GENOMIC DNA]</scope>
    <source>
        <strain evidence="3 5">NCTC10338</strain>
    </source>
</reference>
<dbReference type="InterPro" id="IPR038740">
    <property type="entry name" value="BioF2-like_GNAT_dom"/>
</dbReference>
<dbReference type="RefSeq" id="WP_024364211.1">
    <property type="nucleotide sequence ID" value="NZ_BJNS01000021.1"/>
</dbReference>
<evidence type="ECO:0000313" key="4">
    <source>
        <dbReference type="Proteomes" id="UP000238825"/>
    </source>
</evidence>
<dbReference type="Proteomes" id="UP000238825">
    <property type="component" value="Chromosome"/>
</dbReference>
<gene>
    <name evidence="2" type="ORF">LS41612_04990</name>
    <name evidence="3" type="ORF">NCTC10338_03774</name>
</gene>
<evidence type="ECO:0000259" key="1">
    <source>
        <dbReference type="Pfam" id="PF13480"/>
    </source>
</evidence>
<accession>A0A2S0JX02</accession>
<dbReference type="Gene3D" id="3.40.630.30">
    <property type="match status" value="1"/>
</dbReference>
<sequence length="563" mass="67989">MLEYRLVTTIDELESYKETWTKILEREKNDNPFIEYGWVSTWWSILGCEENVEIYVVEHSGEPIAFFPFVHAIRFGGIHQFSFLGQGLASYMEVISEKIWKERVVQYLLKELINQYKRVLFLFHGLLESKDTSQILEKFTLERQLPHSIFRVVTPYIDFRAIELPDFLKKHKRKFKSIHRREKRLKEYGQLTFQKVDDGNLDNMFQLFERRWQKKVDTSGFTKERTRAFIEQLAKQQDAALALKVHRLQFENIWIGFTVDICCRGRNFCHTMGHEPDFNMFGPGRLIEKENMLQAHSTNLQLYDFGSGYEPYKFEWYTHLDFTRKFIMSTTGIRERLFRNAMVLHETVLTIVKANRRMVEWKRNTLGEMRYWLTKATLHEWFSMLKCRVLSGRVFHIYYLQTKRGHNKSNFREIYIQSLLEHDKRSELLMHYFKGYKLYGQTNQEVAYLRHDQLIREEAIGFIQELPPNTTYIKNYELPNLQIIVGEVQREGRAICTSANWFEWRKRKKLSALGFQKVERVWVNQFLKWKKIYRQQEKWEKYFLKQGHKLEHIWHLAILSLLI</sequence>